<evidence type="ECO:0000256" key="3">
    <source>
        <dbReference type="ARBA" id="ARBA00023163"/>
    </source>
</evidence>
<dbReference type="RefSeq" id="WP_071503007.1">
    <property type="nucleotide sequence ID" value="NZ_MORL01000004.1"/>
</dbReference>
<dbReference type="EMBL" id="MORL01000004">
    <property type="protein sequence ID" value="OIN59324.1"/>
    <property type="molecule type" value="Genomic_DNA"/>
</dbReference>
<accession>A0A1S2VKN6</accession>
<dbReference type="GO" id="GO:0003700">
    <property type="term" value="F:DNA-binding transcription factor activity"/>
    <property type="evidence" value="ECO:0007669"/>
    <property type="project" value="InterPro"/>
</dbReference>
<dbReference type="AlphaFoldDB" id="A0A1S2VKN6"/>
<dbReference type="InterPro" id="IPR018060">
    <property type="entry name" value="HTH_AraC"/>
</dbReference>
<dbReference type="InterPro" id="IPR020449">
    <property type="entry name" value="Tscrpt_reg_AraC-type_HTH"/>
</dbReference>
<dbReference type="PANTHER" id="PTHR47894">
    <property type="entry name" value="HTH-TYPE TRANSCRIPTIONAL REGULATOR GADX"/>
    <property type="match status" value="1"/>
</dbReference>
<reference evidence="5 6" key="1">
    <citation type="submission" date="2016-10" db="EMBL/GenBank/DDBJ databases">
        <title>Arsenicibacter rosenii gen. nov., sp. nov., an efficient arsenic-methylating bacterium isolated from an arsenic-contaminated paddy soil.</title>
        <authorList>
            <person name="Huang K."/>
        </authorList>
    </citation>
    <scope>NUCLEOTIDE SEQUENCE [LARGE SCALE GENOMIC DNA]</scope>
    <source>
        <strain evidence="5 6">SM-1</strain>
    </source>
</reference>
<comment type="caution">
    <text evidence="5">The sequence shown here is derived from an EMBL/GenBank/DDBJ whole genome shotgun (WGS) entry which is preliminary data.</text>
</comment>
<dbReference type="SUPFAM" id="SSF46689">
    <property type="entry name" value="Homeodomain-like"/>
    <property type="match status" value="1"/>
</dbReference>
<evidence type="ECO:0000313" key="6">
    <source>
        <dbReference type="Proteomes" id="UP000181790"/>
    </source>
</evidence>
<dbReference type="Pfam" id="PF12625">
    <property type="entry name" value="Arabinose_bd"/>
    <property type="match status" value="1"/>
</dbReference>
<dbReference type="InterPro" id="IPR032687">
    <property type="entry name" value="AraC-type_N"/>
</dbReference>
<dbReference type="PROSITE" id="PS01124">
    <property type="entry name" value="HTH_ARAC_FAMILY_2"/>
    <property type="match status" value="1"/>
</dbReference>
<evidence type="ECO:0000256" key="2">
    <source>
        <dbReference type="ARBA" id="ARBA00023125"/>
    </source>
</evidence>
<dbReference type="Gene3D" id="1.10.10.60">
    <property type="entry name" value="Homeodomain-like"/>
    <property type="match status" value="1"/>
</dbReference>
<keyword evidence="3" id="KW-0804">Transcription</keyword>
<keyword evidence="2" id="KW-0238">DNA-binding</keyword>
<dbReference type="PANTHER" id="PTHR47894:SF1">
    <property type="entry name" value="HTH-TYPE TRANSCRIPTIONAL REGULATOR VQSM"/>
    <property type="match status" value="1"/>
</dbReference>
<proteinExistence type="predicted"/>
<keyword evidence="1" id="KW-0805">Transcription regulation</keyword>
<dbReference type="GO" id="GO:0000976">
    <property type="term" value="F:transcription cis-regulatory region binding"/>
    <property type="evidence" value="ECO:0007669"/>
    <property type="project" value="TreeGrafter"/>
</dbReference>
<evidence type="ECO:0000259" key="4">
    <source>
        <dbReference type="PROSITE" id="PS01124"/>
    </source>
</evidence>
<dbReference type="OrthoDB" id="5582699at2"/>
<name>A0A1S2VKN6_9BACT</name>
<evidence type="ECO:0000313" key="5">
    <source>
        <dbReference type="EMBL" id="OIN59324.1"/>
    </source>
</evidence>
<dbReference type="Proteomes" id="UP000181790">
    <property type="component" value="Unassembled WGS sequence"/>
</dbReference>
<dbReference type="SMART" id="SM00342">
    <property type="entry name" value="HTH_ARAC"/>
    <property type="match status" value="1"/>
</dbReference>
<organism evidence="5 6">
    <name type="scientific">Arsenicibacter rosenii</name>
    <dbReference type="NCBI Taxonomy" id="1750698"/>
    <lineage>
        <taxon>Bacteria</taxon>
        <taxon>Pseudomonadati</taxon>
        <taxon>Bacteroidota</taxon>
        <taxon>Cytophagia</taxon>
        <taxon>Cytophagales</taxon>
        <taxon>Spirosomataceae</taxon>
        <taxon>Arsenicibacter</taxon>
    </lineage>
</organism>
<gene>
    <name evidence="5" type="ORF">BLX24_10090</name>
</gene>
<keyword evidence="6" id="KW-1185">Reference proteome</keyword>
<sequence>MNAYQHQFMWHLLAYAVQRNVSLPALCRANGIDEPAFRAGRLPDLTEQQVVMIWQQIGAATNDPLLGLHLGESLQLAALGVVGDLVKFSRTIGEGVMQAAAMLPLVTELWRMDVETEGAVCTIRFTPERPEGSQPLSFLHRHMLDMLLAFTLHEVNGLVFSRIAPVTVGLPYETAETAEYARVLRCDEIRTGGACYLTFDRHVWHEPVLTANYEMQQYFLKKAGEMMQEKALRQSLRDRVESYLMTNAYLGIPTIEAIAANFNTSARSLQRHLQEEGVTYQQLADQVRKTLALHYLEVRNYPVKEISYLLGYNELSAFTRAFRRWTGTSPSMYRS</sequence>
<dbReference type="GO" id="GO:0005829">
    <property type="term" value="C:cytosol"/>
    <property type="evidence" value="ECO:0007669"/>
    <property type="project" value="TreeGrafter"/>
</dbReference>
<feature type="domain" description="HTH araC/xylS-type" evidence="4">
    <location>
        <begin position="238"/>
        <end position="335"/>
    </location>
</feature>
<protein>
    <submittedName>
        <fullName evidence="5">AraC family transcriptional regulator</fullName>
    </submittedName>
</protein>
<dbReference type="Pfam" id="PF12833">
    <property type="entry name" value="HTH_18"/>
    <property type="match status" value="1"/>
</dbReference>
<evidence type="ECO:0000256" key="1">
    <source>
        <dbReference type="ARBA" id="ARBA00023015"/>
    </source>
</evidence>
<dbReference type="InterPro" id="IPR009057">
    <property type="entry name" value="Homeodomain-like_sf"/>
</dbReference>
<dbReference type="PRINTS" id="PR00032">
    <property type="entry name" value="HTHARAC"/>
</dbReference>